<feature type="compositionally biased region" description="Basic and acidic residues" evidence="1">
    <location>
        <begin position="288"/>
        <end position="298"/>
    </location>
</feature>
<keyword evidence="3" id="KW-1185">Reference proteome</keyword>
<sequence length="306" mass="33817">MLEIVGHLEDELNNSEDPFILDVVTAKLQNIQQSWREAEKQTPPSTTVFGEFSPNSTKNSSPSRKLQQVFEQALIREAEERSSHLQVKAAQFDSQQKQVQNSGPNPKILYNARGNPYEEGDPNMGYSAEDARPRARIRANGSFHPFTDFTPSSTTHNLNTSIPHSQNQVQAVIVPNVEEDDHKVDCASKPSSPAAYSTKEELSVSEDQLLVILGGVESSNQDEGELKQHIKSITSLGKDQFEPDYSLAPEPPDQLGSGSKEVADLVSKGSTGFNEYLSKSAKKRLKKQAKEESMEGIKSRPHAKNN</sequence>
<reference evidence="2" key="1">
    <citation type="submission" date="2020-08" db="EMBL/GenBank/DDBJ databases">
        <title>Plant Genome Project.</title>
        <authorList>
            <person name="Zhang R.-G."/>
        </authorList>
    </citation>
    <scope>NUCLEOTIDE SEQUENCE</scope>
    <source>
        <strain evidence="2">WSP0</strain>
        <tissue evidence="2">Leaf</tissue>
    </source>
</reference>
<feature type="compositionally biased region" description="Polar residues" evidence="1">
    <location>
        <begin position="42"/>
        <end position="65"/>
    </location>
</feature>
<feature type="region of interest" description="Disordered" evidence="1">
    <location>
        <begin position="35"/>
        <end position="65"/>
    </location>
</feature>
<evidence type="ECO:0000313" key="3">
    <source>
        <dbReference type="Proteomes" id="UP000823749"/>
    </source>
</evidence>
<evidence type="ECO:0000256" key="1">
    <source>
        <dbReference type="SAM" id="MobiDB-lite"/>
    </source>
</evidence>
<organism evidence="2 3">
    <name type="scientific">Rhododendron griersonianum</name>
    <dbReference type="NCBI Taxonomy" id="479676"/>
    <lineage>
        <taxon>Eukaryota</taxon>
        <taxon>Viridiplantae</taxon>
        <taxon>Streptophyta</taxon>
        <taxon>Embryophyta</taxon>
        <taxon>Tracheophyta</taxon>
        <taxon>Spermatophyta</taxon>
        <taxon>Magnoliopsida</taxon>
        <taxon>eudicotyledons</taxon>
        <taxon>Gunneridae</taxon>
        <taxon>Pentapetalae</taxon>
        <taxon>asterids</taxon>
        <taxon>Ericales</taxon>
        <taxon>Ericaceae</taxon>
        <taxon>Ericoideae</taxon>
        <taxon>Rhodoreae</taxon>
        <taxon>Rhododendron</taxon>
    </lineage>
</organism>
<feature type="region of interest" description="Disordered" evidence="1">
    <location>
        <begin position="278"/>
        <end position="306"/>
    </location>
</feature>
<evidence type="ECO:0000313" key="2">
    <source>
        <dbReference type="EMBL" id="KAG5540730.1"/>
    </source>
</evidence>
<proteinExistence type="predicted"/>
<accession>A0AAV6JL33</accession>
<gene>
    <name evidence="2" type="ORF">RHGRI_020837</name>
</gene>
<comment type="caution">
    <text evidence="2">The sequence shown here is derived from an EMBL/GenBank/DDBJ whole genome shotgun (WGS) entry which is preliminary data.</text>
</comment>
<feature type="region of interest" description="Disordered" evidence="1">
    <location>
        <begin position="241"/>
        <end position="260"/>
    </location>
</feature>
<dbReference type="EMBL" id="JACTNZ010000007">
    <property type="protein sequence ID" value="KAG5540730.1"/>
    <property type="molecule type" value="Genomic_DNA"/>
</dbReference>
<dbReference type="AlphaFoldDB" id="A0AAV6JL33"/>
<dbReference type="Proteomes" id="UP000823749">
    <property type="component" value="Chromosome 7"/>
</dbReference>
<protein>
    <submittedName>
        <fullName evidence="2">Uncharacterized protein</fullName>
    </submittedName>
</protein>
<name>A0AAV6JL33_9ERIC</name>